<dbReference type="GO" id="GO:0005737">
    <property type="term" value="C:cytoplasm"/>
    <property type="evidence" value="ECO:0007669"/>
    <property type="project" value="TreeGrafter"/>
</dbReference>
<gene>
    <name evidence="2" type="ORF">D8674_037727</name>
</gene>
<organism evidence="2 3">
    <name type="scientific">Pyrus ussuriensis x Pyrus communis</name>
    <dbReference type="NCBI Taxonomy" id="2448454"/>
    <lineage>
        <taxon>Eukaryota</taxon>
        <taxon>Viridiplantae</taxon>
        <taxon>Streptophyta</taxon>
        <taxon>Embryophyta</taxon>
        <taxon>Tracheophyta</taxon>
        <taxon>Spermatophyta</taxon>
        <taxon>Magnoliopsida</taxon>
        <taxon>eudicotyledons</taxon>
        <taxon>Gunneridae</taxon>
        <taxon>Pentapetalae</taxon>
        <taxon>rosids</taxon>
        <taxon>fabids</taxon>
        <taxon>Rosales</taxon>
        <taxon>Rosaceae</taxon>
        <taxon>Amygdaloideae</taxon>
        <taxon>Maleae</taxon>
        <taxon>Pyrus</taxon>
    </lineage>
</organism>
<dbReference type="GO" id="GO:0061608">
    <property type="term" value="F:nuclear import signal receptor activity"/>
    <property type="evidence" value="ECO:0007669"/>
    <property type="project" value="TreeGrafter"/>
</dbReference>
<accession>A0A5N5FUQ4</accession>
<evidence type="ECO:0000313" key="2">
    <source>
        <dbReference type="EMBL" id="KAB2604912.1"/>
    </source>
</evidence>
<dbReference type="GO" id="GO:0016607">
    <property type="term" value="C:nuclear speck"/>
    <property type="evidence" value="ECO:0007669"/>
    <property type="project" value="TreeGrafter"/>
</dbReference>
<reference evidence="2 3" key="2">
    <citation type="submission" date="2019-11" db="EMBL/GenBank/DDBJ databases">
        <title>A de novo genome assembly of a pear dwarfing rootstock.</title>
        <authorList>
            <person name="Wang F."/>
            <person name="Wang J."/>
            <person name="Li S."/>
            <person name="Zhang Y."/>
            <person name="Fang M."/>
            <person name="Ma L."/>
            <person name="Zhao Y."/>
            <person name="Jiang S."/>
        </authorList>
    </citation>
    <scope>NUCLEOTIDE SEQUENCE [LARGE SCALE GENOMIC DNA]</scope>
    <source>
        <strain evidence="2">S2</strain>
        <tissue evidence="2">Leaf</tissue>
    </source>
</reference>
<name>A0A5N5FUQ4_9ROSA</name>
<reference evidence="2 3" key="1">
    <citation type="submission" date="2019-09" db="EMBL/GenBank/DDBJ databases">
        <authorList>
            <person name="Ou C."/>
        </authorList>
    </citation>
    <scope>NUCLEOTIDE SEQUENCE [LARGE SCALE GENOMIC DNA]</scope>
    <source>
        <strain evidence="2">S2</strain>
        <tissue evidence="2">Leaf</tissue>
    </source>
</reference>
<dbReference type="Proteomes" id="UP000327157">
    <property type="component" value="Unassembled WGS sequence"/>
</dbReference>
<dbReference type="EMBL" id="SMOL01000569">
    <property type="protein sequence ID" value="KAB2604912.1"/>
    <property type="molecule type" value="Genomic_DNA"/>
</dbReference>
<proteinExistence type="predicted"/>
<dbReference type="InterPro" id="IPR037766">
    <property type="entry name" value="FHY1"/>
</dbReference>
<dbReference type="PANTHER" id="PTHR37723">
    <property type="entry name" value="PROTEIN FAR-RED ELONGATED HYPOCOTYL 1"/>
    <property type="match status" value="1"/>
</dbReference>
<feature type="compositionally biased region" description="Polar residues" evidence="1">
    <location>
        <begin position="89"/>
        <end position="100"/>
    </location>
</feature>
<feature type="region of interest" description="Disordered" evidence="1">
    <location>
        <begin position="77"/>
        <end position="100"/>
    </location>
</feature>
<dbReference type="OrthoDB" id="1930763at2759"/>
<keyword evidence="3" id="KW-1185">Reference proteome</keyword>
<comment type="caution">
    <text evidence="2">The sequence shown here is derived from an EMBL/GenBank/DDBJ whole genome shotgun (WGS) entry which is preliminary data.</text>
</comment>
<dbReference type="AlphaFoldDB" id="A0A5N5FUQ4"/>
<evidence type="ECO:0000256" key="1">
    <source>
        <dbReference type="SAM" id="MobiDB-lite"/>
    </source>
</evidence>
<evidence type="ECO:0000313" key="3">
    <source>
        <dbReference type="Proteomes" id="UP000327157"/>
    </source>
</evidence>
<dbReference type="GO" id="GO:0051457">
    <property type="term" value="P:maintenance of protein location in nucleus"/>
    <property type="evidence" value="ECO:0007669"/>
    <property type="project" value="TreeGrafter"/>
</dbReference>
<protein>
    <submittedName>
        <fullName evidence="2">Uncharacterized protein</fullName>
    </submittedName>
</protein>
<dbReference type="GO" id="GO:0009639">
    <property type="term" value="P:response to red or far red light"/>
    <property type="evidence" value="ECO:0007669"/>
    <property type="project" value="InterPro"/>
</dbReference>
<sequence length="244" mass="27304">MEGFKENPSEIHSFPVMNVLCPMKKRKFHEEQLGLPITKNRCLEWVFPSGQSVSMFDENLEVKNMIKQTLKRKIDGASLYDGSEPESGRGSNSFVGDSDSATSVYGDSKLGPVHAQTCQYDRPSTSSANGISHSADELKYANGDQQPMHPHGEIQESQNLEEPIQEFGDQVDYIFAEYGDDCIEQCTDTGYEDLIYPNGLNPNTYVLSSGRWNVNQDNSEAQSGGSRKPTIDQEFEQYFSSLML</sequence>
<dbReference type="PANTHER" id="PTHR37723:SF1">
    <property type="entry name" value="PROTEIN FAR-RED-ELONGATED HYPOCOTYL 1-LIKE"/>
    <property type="match status" value="1"/>
</dbReference>